<evidence type="ECO:0000313" key="2">
    <source>
        <dbReference type="Proteomes" id="UP001172386"/>
    </source>
</evidence>
<proteinExistence type="predicted"/>
<dbReference type="EMBL" id="JAPDRQ010000060">
    <property type="protein sequence ID" value="KAJ9657710.1"/>
    <property type="molecule type" value="Genomic_DNA"/>
</dbReference>
<reference evidence="1" key="1">
    <citation type="submission" date="2022-10" db="EMBL/GenBank/DDBJ databases">
        <title>Culturing micro-colonial fungi from biological soil crusts in the Mojave desert and describing Neophaeococcomyces mojavensis, and introducing the new genera and species Taxawa tesnikishii.</title>
        <authorList>
            <person name="Kurbessoian T."/>
            <person name="Stajich J.E."/>
        </authorList>
    </citation>
    <scope>NUCLEOTIDE SEQUENCE</scope>
    <source>
        <strain evidence="1">JES_112</strain>
    </source>
</reference>
<name>A0ACC3A9D3_9EURO</name>
<organism evidence="1 2">
    <name type="scientific">Neophaeococcomyces mojaviensis</name>
    <dbReference type="NCBI Taxonomy" id="3383035"/>
    <lineage>
        <taxon>Eukaryota</taxon>
        <taxon>Fungi</taxon>
        <taxon>Dikarya</taxon>
        <taxon>Ascomycota</taxon>
        <taxon>Pezizomycotina</taxon>
        <taxon>Eurotiomycetes</taxon>
        <taxon>Chaetothyriomycetidae</taxon>
        <taxon>Chaetothyriales</taxon>
        <taxon>Chaetothyriales incertae sedis</taxon>
        <taxon>Neophaeococcomyces</taxon>
    </lineage>
</organism>
<dbReference type="Proteomes" id="UP001172386">
    <property type="component" value="Unassembled WGS sequence"/>
</dbReference>
<accession>A0ACC3A9D3</accession>
<keyword evidence="2" id="KW-1185">Reference proteome</keyword>
<protein>
    <submittedName>
        <fullName evidence="1">tRNA pseudouridine synthase 1</fullName>
    </submittedName>
</protein>
<gene>
    <name evidence="1" type="primary">PUS1</name>
    <name evidence="1" type="ORF">H2198_004125</name>
</gene>
<comment type="caution">
    <text evidence="1">The sequence shown here is derived from an EMBL/GenBank/DDBJ whole genome shotgun (WGS) entry which is preliminary data.</text>
</comment>
<evidence type="ECO:0000313" key="1">
    <source>
        <dbReference type="EMBL" id="KAJ9657710.1"/>
    </source>
</evidence>
<sequence>MVVIKSSTPSSPAQMRPSLARLLQAFTPFKPLKPTPWQTAAPVQPLRPPPRGSGLSNAEIIRLGDDRVRALFNGVDEADVVEEIIEARRGIWGGPSGDKRTANEETQAAKRQKLSNGEAAPLPVYATQFDKAEIEAEERRPKKKVAVLIGYSGTGYRGMQLAPDQKTIEGDLFKAFVAAGAISKANADDPKKSSFVRCARTDKGVHAAGNVISLKLIVEEDDIVKKINDALTPQIRVWGYERTNNSFSSYQLCDSRIYEYLIPTHSLLPPHPRSYLGRKCREWAERKGEREAWEARQDEVKGYWERVDEEMVKPILNEYDESIRHVLEKALWLTAEQEANRHGDEDGKHQKKSTQSNDVQTNEDADQVRQEQARDANSAGDAAATATEANDQLSSMTKEARIARRKLIDEGVKQLRAAYVAAKRQYRIPEARRNRLQSVLNQYLGTKNFWNYTVQKTFKDPSAKRVIKSFNVNPEPILIDGTEWLSLKVHGQSFMMHQIRKMVAMAALVVRCGCDPARIPESYGPQNISIPKAPSLGLLLERPVFDSYNKRAKSELNKEPIDFEKYKTEMDAFKQKFIYERMYHDEEKDNVFGNFFNHVDNFPTGTFLFVTSGGLEATSEDQAPAADENLAEDDDGHEVRDKKQNELVDLVDSDDELDRARDNAGDEG</sequence>